<evidence type="ECO:0000256" key="3">
    <source>
        <dbReference type="ARBA" id="ARBA00022692"/>
    </source>
</evidence>
<feature type="transmembrane region" description="Helical" evidence="7">
    <location>
        <begin position="318"/>
        <end position="340"/>
    </location>
</feature>
<evidence type="ECO:0000256" key="7">
    <source>
        <dbReference type="SAM" id="Phobius"/>
    </source>
</evidence>
<keyword evidence="2" id="KW-1003">Cell membrane</keyword>
<dbReference type="InterPro" id="IPR025857">
    <property type="entry name" value="MacB_PCD"/>
</dbReference>
<evidence type="ECO:0000313" key="11">
    <source>
        <dbReference type="Proteomes" id="UP000769780"/>
    </source>
</evidence>
<feature type="transmembrane region" description="Helical" evidence="7">
    <location>
        <begin position="360"/>
        <end position="380"/>
    </location>
</feature>
<feature type="domain" description="ABC3 transporter permease C-terminal" evidence="8">
    <location>
        <begin position="277"/>
        <end position="390"/>
    </location>
</feature>
<evidence type="ECO:0000259" key="9">
    <source>
        <dbReference type="Pfam" id="PF12704"/>
    </source>
</evidence>
<protein>
    <submittedName>
        <fullName evidence="10">ABC transporter permease</fullName>
    </submittedName>
</protein>
<dbReference type="PANTHER" id="PTHR30572:SF4">
    <property type="entry name" value="ABC TRANSPORTER PERMEASE YTRF"/>
    <property type="match status" value="1"/>
</dbReference>
<gene>
    <name evidence="10" type="ORF">H0185_08580</name>
</gene>
<dbReference type="EMBL" id="JACWFH010000008">
    <property type="protein sequence ID" value="MBY0096865.1"/>
    <property type="molecule type" value="Genomic_DNA"/>
</dbReference>
<evidence type="ECO:0000313" key="10">
    <source>
        <dbReference type="EMBL" id="MBY0096865.1"/>
    </source>
</evidence>
<feature type="transmembrane region" description="Helical" evidence="7">
    <location>
        <begin position="21"/>
        <end position="42"/>
    </location>
</feature>
<dbReference type="PANTHER" id="PTHR30572">
    <property type="entry name" value="MEMBRANE COMPONENT OF TRANSPORTER-RELATED"/>
    <property type="match status" value="1"/>
</dbReference>
<comment type="subcellular location">
    <subcellularLocation>
        <location evidence="1">Cell membrane</location>
        <topology evidence="1">Multi-pass membrane protein</topology>
    </subcellularLocation>
</comment>
<dbReference type="RefSeq" id="WP_221873034.1">
    <property type="nucleotide sequence ID" value="NZ_JACWFH010000008.1"/>
</dbReference>
<evidence type="ECO:0000256" key="4">
    <source>
        <dbReference type="ARBA" id="ARBA00022989"/>
    </source>
</evidence>
<feature type="domain" description="MacB-like periplasmic core" evidence="9">
    <location>
        <begin position="21"/>
        <end position="239"/>
    </location>
</feature>
<sequence length="397" mass="42597">MSVAENMKMALSSLLAHKLRSILTMIGIIIGVGSVITVVAIGQGGEAMLKSQIVGAGNTIELFYMPSDEELIANPNAMMMAPFTQEDLKAVEKIPEVTKVVATSSEYGNVRVREDTLEASITGINQAYLDVNGLKVDTGRNLLAADFLGGRRVAVVSSSFREELFEGEDPLGKVIFVRSQPVEIVGVLEQPTGLFSFGANEVYLPWNTWRTIYASNELSQVTLQTENAEDLQEAGQKAADLLNRMHNTEEAYQVINMEEIAAGVGQVTRIMTIIISSIAGVSLLVGGIGVMNIMLVSVTERTREIGVRMSLGATRGQILLQFLIEAVTLTLIGGGIGILLGWGTSSIVSHFAGWPALVSWPVIVGGLLFSMIIGVIFGILPANKASKLDPIASLRYE</sequence>
<proteinExistence type="inferred from homology"/>
<accession>A0ABS7K3Q9</accession>
<evidence type="ECO:0000256" key="6">
    <source>
        <dbReference type="ARBA" id="ARBA00038076"/>
    </source>
</evidence>
<keyword evidence="11" id="KW-1185">Reference proteome</keyword>
<evidence type="ECO:0000256" key="1">
    <source>
        <dbReference type="ARBA" id="ARBA00004651"/>
    </source>
</evidence>
<comment type="similarity">
    <text evidence="6">Belongs to the ABC-4 integral membrane protein family.</text>
</comment>
<keyword evidence="4 7" id="KW-1133">Transmembrane helix</keyword>
<dbReference type="InterPro" id="IPR050250">
    <property type="entry name" value="Macrolide_Exporter_MacB"/>
</dbReference>
<name>A0ABS7K3Q9_9BACI</name>
<evidence type="ECO:0000256" key="2">
    <source>
        <dbReference type="ARBA" id="ARBA00022475"/>
    </source>
</evidence>
<keyword evidence="3 7" id="KW-0812">Transmembrane</keyword>
<dbReference type="Pfam" id="PF02687">
    <property type="entry name" value="FtsX"/>
    <property type="match status" value="1"/>
</dbReference>
<keyword evidence="5 7" id="KW-0472">Membrane</keyword>
<dbReference type="InterPro" id="IPR003838">
    <property type="entry name" value="ABC3_permease_C"/>
</dbReference>
<organism evidence="10 11">
    <name type="scientific">Mesobacillus maritimus</name>
    <dbReference type="NCBI Taxonomy" id="1643336"/>
    <lineage>
        <taxon>Bacteria</taxon>
        <taxon>Bacillati</taxon>
        <taxon>Bacillota</taxon>
        <taxon>Bacilli</taxon>
        <taxon>Bacillales</taxon>
        <taxon>Bacillaceae</taxon>
        <taxon>Mesobacillus</taxon>
    </lineage>
</organism>
<reference evidence="10 11" key="1">
    <citation type="submission" date="2020-07" db="EMBL/GenBank/DDBJ databases">
        <title>Fungal Genomes of the International Space Station.</title>
        <authorList>
            <person name="Seuylemezian A."/>
            <person name="Singh N.K."/>
            <person name="Wood J."/>
            <person name="Venkateswaran K."/>
        </authorList>
    </citation>
    <scope>NUCLEOTIDE SEQUENCE [LARGE SCALE GENOMIC DNA]</scope>
    <source>
        <strain evidence="10 11">PL-B2</strain>
    </source>
</reference>
<dbReference type="Pfam" id="PF12704">
    <property type="entry name" value="MacB_PCD"/>
    <property type="match status" value="1"/>
</dbReference>
<comment type="caution">
    <text evidence="10">The sequence shown here is derived from an EMBL/GenBank/DDBJ whole genome shotgun (WGS) entry which is preliminary data.</text>
</comment>
<feature type="transmembrane region" description="Helical" evidence="7">
    <location>
        <begin position="273"/>
        <end position="298"/>
    </location>
</feature>
<evidence type="ECO:0000259" key="8">
    <source>
        <dbReference type="Pfam" id="PF02687"/>
    </source>
</evidence>
<evidence type="ECO:0000256" key="5">
    <source>
        <dbReference type="ARBA" id="ARBA00023136"/>
    </source>
</evidence>
<dbReference type="Proteomes" id="UP000769780">
    <property type="component" value="Unassembled WGS sequence"/>
</dbReference>